<dbReference type="SUPFAM" id="SSF50494">
    <property type="entry name" value="Trypsin-like serine proteases"/>
    <property type="match status" value="1"/>
</dbReference>
<evidence type="ECO:0000256" key="3">
    <source>
        <dbReference type="SAM" id="MobiDB-lite"/>
    </source>
</evidence>
<dbReference type="PRINTS" id="PR00722">
    <property type="entry name" value="CHYMOTRYPSIN"/>
</dbReference>
<dbReference type="InterPro" id="IPR001314">
    <property type="entry name" value="Peptidase_S1A"/>
</dbReference>
<evidence type="ECO:0000313" key="7">
    <source>
        <dbReference type="Proteomes" id="UP001307889"/>
    </source>
</evidence>
<accession>A0ABN7B742</accession>
<keyword evidence="1" id="KW-1015">Disulfide bond</keyword>
<name>A0ABN7B742_9HEMI</name>
<keyword evidence="6" id="KW-0378">Hydrolase</keyword>
<dbReference type="InterPro" id="IPR001254">
    <property type="entry name" value="Trypsin_dom"/>
</dbReference>
<dbReference type="GO" id="GO:0008233">
    <property type="term" value="F:peptidase activity"/>
    <property type="evidence" value="ECO:0007669"/>
    <property type="project" value="UniProtKB-KW"/>
</dbReference>
<dbReference type="PROSITE" id="PS50240">
    <property type="entry name" value="TRYPSIN_DOM"/>
    <property type="match status" value="1"/>
</dbReference>
<proteinExistence type="inferred from homology"/>
<dbReference type="InterPro" id="IPR051487">
    <property type="entry name" value="Ser/Thr_Proteases_Immune/Dev"/>
</dbReference>
<dbReference type="EMBL" id="AP028918">
    <property type="protein sequence ID" value="BES98956.1"/>
    <property type="molecule type" value="Genomic_DNA"/>
</dbReference>
<evidence type="ECO:0000256" key="2">
    <source>
        <dbReference type="ARBA" id="ARBA00024195"/>
    </source>
</evidence>
<feature type="region of interest" description="Disordered" evidence="3">
    <location>
        <begin position="79"/>
        <end position="115"/>
    </location>
</feature>
<protein>
    <submittedName>
        <fullName evidence="6">Protease</fullName>
    </submittedName>
</protein>
<comment type="similarity">
    <text evidence="2">Belongs to the peptidase S1 family. CLIP subfamily.</text>
</comment>
<keyword evidence="7" id="KW-1185">Reference proteome</keyword>
<dbReference type="PANTHER" id="PTHR24256">
    <property type="entry name" value="TRYPTASE-RELATED"/>
    <property type="match status" value="1"/>
</dbReference>
<feature type="domain" description="Peptidase S1" evidence="5">
    <location>
        <begin position="144"/>
        <end position="390"/>
    </location>
</feature>
<reference evidence="6 7" key="1">
    <citation type="submission" date="2023-09" db="EMBL/GenBank/DDBJ databases">
        <title>Nesidiocoris tenuis whole genome shotgun sequence.</title>
        <authorList>
            <person name="Shibata T."/>
            <person name="Shimoda M."/>
            <person name="Kobayashi T."/>
            <person name="Uehara T."/>
        </authorList>
    </citation>
    <scope>NUCLEOTIDE SEQUENCE [LARGE SCALE GENOMIC DNA]</scope>
    <source>
        <strain evidence="6 7">Japan</strain>
    </source>
</reference>
<dbReference type="GO" id="GO:0006508">
    <property type="term" value="P:proteolysis"/>
    <property type="evidence" value="ECO:0007669"/>
    <property type="project" value="UniProtKB-KW"/>
</dbReference>
<keyword evidence="6" id="KW-0645">Protease</keyword>
<keyword evidence="4" id="KW-0732">Signal</keyword>
<dbReference type="Proteomes" id="UP001307889">
    <property type="component" value="Chromosome 10"/>
</dbReference>
<dbReference type="CDD" id="cd00190">
    <property type="entry name" value="Tryp_SPc"/>
    <property type="match status" value="1"/>
</dbReference>
<sequence>MRNFLFLVIGVVHIVAGQDDDPCVCVDVWKCENGYITDPSVTARPKEHAGEGLIDSRIQTCEGIQICCPLSPGGGNGNNGGGNNNNNGGGNNNNGDGNNGNGDGNNGNGDGNNGVQLPAVAGLRGCGVRRLPPRGYPGQNAHRISGGSNSNTEDTFYGEAPWMARIVINNEFACGGSLVNPGVVLTGAHCIKGHSPNEISVEMGEWDTTREIETLPVQRRIAVKILTHPEFNDKNLQNDVALVFLAKSFDASEVVDTICMAESFNTIDVGSCVTIGWGKQDLGSKYPLQPILRKVAMPLMERDTCQSRLRLTRLGQHFKLLPGFTCGGGISEGDTCKGDGGGPLYCFMKDEPNRFAIVGITAWGIECGKGNPTVFASVPDYMPWISQTLNAEERFTRTGR</sequence>
<evidence type="ECO:0000256" key="1">
    <source>
        <dbReference type="ARBA" id="ARBA00023157"/>
    </source>
</evidence>
<evidence type="ECO:0000259" key="5">
    <source>
        <dbReference type="PROSITE" id="PS50240"/>
    </source>
</evidence>
<feature type="compositionally biased region" description="Gly residues" evidence="3">
    <location>
        <begin position="79"/>
        <end position="112"/>
    </location>
</feature>
<dbReference type="SMART" id="SM00020">
    <property type="entry name" value="Tryp_SPc"/>
    <property type="match status" value="1"/>
</dbReference>
<gene>
    <name evidence="6" type="ORF">NTJ_11772</name>
</gene>
<feature type="region of interest" description="Disordered" evidence="3">
    <location>
        <begin position="131"/>
        <end position="152"/>
    </location>
</feature>
<dbReference type="InterPro" id="IPR043504">
    <property type="entry name" value="Peptidase_S1_PA_chymotrypsin"/>
</dbReference>
<organism evidence="6 7">
    <name type="scientific">Nesidiocoris tenuis</name>
    <dbReference type="NCBI Taxonomy" id="355587"/>
    <lineage>
        <taxon>Eukaryota</taxon>
        <taxon>Metazoa</taxon>
        <taxon>Ecdysozoa</taxon>
        <taxon>Arthropoda</taxon>
        <taxon>Hexapoda</taxon>
        <taxon>Insecta</taxon>
        <taxon>Pterygota</taxon>
        <taxon>Neoptera</taxon>
        <taxon>Paraneoptera</taxon>
        <taxon>Hemiptera</taxon>
        <taxon>Heteroptera</taxon>
        <taxon>Panheteroptera</taxon>
        <taxon>Cimicomorpha</taxon>
        <taxon>Miridae</taxon>
        <taxon>Dicyphina</taxon>
        <taxon>Nesidiocoris</taxon>
    </lineage>
</organism>
<dbReference type="InterPro" id="IPR009003">
    <property type="entry name" value="Peptidase_S1_PA"/>
</dbReference>
<evidence type="ECO:0000256" key="4">
    <source>
        <dbReference type="SAM" id="SignalP"/>
    </source>
</evidence>
<dbReference type="Pfam" id="PF00089">
    <property type="entry name" value="Trypsin"/>
    <property type="match status" value="1"/>
</dbReference>
<dbReference type="Gene3D" id="2.40.10.10">
    <property type="entry name" value="Trypsin-like serine proteases"/>
    <property type="match status" value="1"/>
</dbReference>
<feature type="signal peptide" evidence="4">
    <location>
        <begin position="1"/>
        <end position="17"/>
    </location>
</feature>
<feature type="chain" id="PRO_5045626379" evidence="4">
    <location>
        <begin position="18"/>
        <end position="400"/>
    </location>
</feature>
<evidence type="ECO:0000313" key="6">
    <source>
        <dbReference type="EMBL" id="BES98956.1"/>
    </source>
</evidence>